<evidence type="ECO:0000313" key="2">
    <source>
        <dbReference type="Proteomes" id="UP001230649"/>
    </source>
</evidence>
<sequence>MPVQHAGIPAGFTASHSQIPSTRSAGIMVSDDGEEEEHSSTFGFDPYLVKHRKRTSPEQLVILEKAFEEGAKPTATMRKSIGEKIGMTPRSVQVWFQNRRQKTKLLAKKRLEDGSSEAPDSPAGHPSSAPEPYTMGPPATQFFANDGSPIMYAGPRSSQTPVDRSSVRRGSIAQQSAYNGVPGVMKVTPLIQQARRGSLPYPPPQAPGAPLPKQPPFLARTVSSSGLARAQIPAHLAVSATERRASLPLNSQSVSLGFFTPPRIGPKALHPMGALASISDEEHLPNCVANGASHGRQRPSTISSSSGFGEPNRSAHEDTDQRVHGGPLPNPEFSFGNNGTVLRSASFASSASVSPNVASPTFPQAFLYRNRMGSMASILSQATTTDGTSDSDWERTQQLVTPFMLGNGDSVNVFLGLPPDMGMPSDIGQGPTSQYREDGLEISNQQLLLPPSNDTRRASAPAELLQKFAILDVEQQKQQLQAGRKRSSPLNISFTEGNQDVDSRSDATATASPPEVAVKLVPAGSSSDHMRSSVR</sequence>
<keyword evidence="2" id="KW-1185">Reference proteome</keyword>
<dbReference type="Proteomes" id="UP001230649">
    <property type="component" value="Unassembled WGS sequence"/>
</dbReference>
<comment type="caution">
    <text evidence="1">The sequence shown here is derived from an EMBL/GenBank/DDBJ whole genome shotgun (WGS) entry which is preliminary data.</text>
</comment>
<protein>
    <submittedName>
        <fullName evidence="1">Uncharacterized protein</fullName>
    </submittedName>
</protein>
<reference evidence="1" key="1">
    <citation type="submission" date="2023-04" db="EMBL/GenBank/DDBJ databases">
        <title>Draft Genome sequencing of Naganishia species isolated from polar environments using Oxford Nanopore Technology.</title>
        <authorList>
            <person name="Leo P."/>
            <person name="Venkateswaran K."/>
        </authorList>
    </citation>
    <scope>NUCLEOTIDE SEQUENCE</scope>
    <source>
        <strain evidence="1">MNA-CCFEE 5262</strain>
    </source>
</reference>
<evidence type="ECO:0000313" key="1">
    <source>
        <dbReference type="EMBL" id="KAJ9108021.1"/>
    </source>
</evidence>
<proteinExistence type="predicted"/>
<accession>A0ACC2W9D5</accession>
<organism evidence="1 2">
    <name type="scientific">Naganishia adeliensis</name>
    <dbReference type="NCBI Taxonomy" id="92952"/>
    <lineage>
        <taxon>Eukaryota</taxon>
        <taxon>Fungi</taxon>
        <taxon>Dikarya</taxon>
        <taxon>Basidiomycota</taxon>
        <taxon>Agaricomycotina</taxon>
        <taxon>Tremellomycetes</taxon>
        <taxon>Filobasidiales</taxon>
        <taxon>Filobasidiaceae</taxon>
        <taxon>Naganishia</taxon>
    </lineage>
</organism>
<dbReference type="EMBL" id="JASBWS010000034">
    <property type="protein sequence ID" value="KAJ9108021.1"/>
    <property type="molecule type" value="Genomic_DNA"/>
</dbReference>
<gene>
    <name evidence="1" type="ORF">QFC20_003590</name>
</gene>
<name>A0ACC2W9D5_9TREE</name>